<dbReference type="AlphaFoldDB" id="E8T4P8"/>
<evidence type="ECO:0000256" key="6">
    <source>
        <dbReference type="ARBA" id="ARBA00012180"/>
    </source>
</evidence>
<comment type="similarity">
    <text evidence="5 14 16">Belongs to the RNase HII family.</text>
</comment>
<dbReference type="InterPro" id="IPR036397">
    <property type="entry name" value="RNaseH_sf"/>
</dbReference>
<evidence type="ECO:0000256" key="7">
    <source>
        <dbReference type="ARBA" id="ARBA00019179"/>
    </source>
</evidence>
<comment type="catalytic activity">
    <reaction evidence="1 14 15 16">
        <text>Endonucleolytic cleavage to 5'-phosphomonoester.</text>
        <dbReference type="EC" id="3.1.26.4"/>
    </reaction>
</comment>
<dbReference type="HAMAP" id="MF_00052_B">
    <property type="entry name" value="RNase_HII_B"/>
    <property type="match status" value="1"/>
</dbReference>
<reference evidence="18" key="1">
    <citation type="submission" date="2011-01" db="EMBL/GenBank/DDBJ databases">
        <title>Complete sequence of chromosome of Thermovibrio ammonificans HB-1.</title>
        <authorList>
            <consortium name="US DOE Joint Genome Institute"/>
            <person name="Lucas S."/>
            <person name="Copeland A."/>
            <person name="Lapidus A."/>
            <person name="Cheng J.-F."/>
            <person name="Goodwin L."/>
            <person name="Pitluck S."/>
            <person name="Davenport K."/>
            <person name="Detter J.C."/>
            <person name="Han C."/>
            <person name="Tapia R."/>
            <person name="Land M."/>
            <person name="Hauser L."/>
            <person name="Kyrpides N."/>
            <person name="Ivanova N."/>
            <person name="Ovchinnikova G."/>
            <person name="Vetriani C."/>
            <person name="Woyke T."/>
        </authorList>
    </citation>
    <scope>NUCLEOTIDE SEQUENCE [LARGE SCALE GENOMIC DNA]</scope>
    <source>
        <strain evidence="18">HB-1</strain>
    </source>
</reference>
<dbReference type="GO" id="GO:0032299">
    <property type="term" value="C:ribonuclease H2 complex"/>
    <property type="evidence" value="ECO:0007669"/>
    <property type="project" value="TreeGrafter"/>
</dbReference>
<keyword evidence="19" id="KW-1185">Reference proteome</keyword>
<keyword evidence="11 14" id="KW-0255">Endonuclease</keyword>
<dbReference type="GO" id="GO:0005737">
    <property type="term" value="C:cytoplasm"/>
    <property type="evidence" value="ECO:0007669"/>
    <property type="project" value="UniProtKB-SubCell"/>
</dbReference>
<dbReference type="GO" id="GO:0004523">
    <property type="term" value="F:RNA-DNA hybrid ribonuclease activity"/>
    <property type="evidence" value="ECO:0007669"/>
    <property type="project" value="UniProtKB-UniRule"/>
</dbReference>
<evidence type="ECO:0000256" key="1">
    <source>
        <dbReference type="ARBA" id="ARBA00000077"/>
    </source>
</evidence>
<evidence type="ECO:0000256" key="13">
    <source>
        <dbReference type="ARBA" id="ARBA00023211"/>
    </source>
</evidence>
<dbReference type="GO" id="GO:0043137">
    <property type="term" value="P:DNA replication, removal of RNA primer"/>
    <property type="evidence" value="ECO:0007669"/>
    <property type="project" value="TreeGrafter"/>
</dbReference>
<dbReference type="Pfam" id="PF01351">
    <property type="entry name" value="RNase_HII"/>
    <property type="match status" value="1"/>
</dbReference>
<dbReference type="InterPro" id="IPR012337">
    <property type="entry name" value="RNaseH-like_sf"/>
</dbReference>
<feature type="binding site" evidence="14 15">
    <location>
        <position position="25"/>
    </location>
    <ligand>
        <name>a divalent metal cation</name>
        <dbReference type="ChEBI" id="CHEBI:60240"/>
    </ligand>
</feature>
<evidence type="ECO:0000259" key="17">
    <source>
        <dbReference type="PROSITE" id="PS51975"/>
    </source>
</evidence>
<dbReference type="GO" id="GO:0030145">
    <property type="term" value="F:manganese ion binding"/>
    <property type="evidence" value="ECO:0007669"/>
    <property type="project" value="UniProtKB-UniRule"/>
</dbReference>
<gene>
    <name evidence="14" type="primary">rnhB</name>
    <name evidence="18" type="ordered locus">Theam_1546</name>
</gene>
<dbReference type="EMBL" id="CP002444">
    <property type="protein sequence ID" value="ADU97506.1"/>
    <property type="molecule type" value="Genomic_DNA"/>
</dbReference>
<evidence type="ECO:0000256" key="2">
    <source>
        <dbReference type="ARBA" id="ARBA00001946"/>
    </source>
</evidence>
<protein>
    <recommendedName>
        <fullName evidence="7 14">Ribonuclease HII</fullName>
        <shortName evidence="14">RNase HII</shortName>
        <ecNumber evidence="6 14">3.1.26.4</ecNumber>
    </recommendedName>
</protein>
<evidence type="ECO:0000256" key="3">
    <source>
        <dbReference type="ARBA" id="ARBA00004065"/>
    </source>
</evidence>
<proteinExistence type="inferred from homology"/>
<dbReference type="CDD" id="cd07182">
    <property type="entry name" value="RNase_HII_bacteria_HII_like"/>
    <property type="match status" value="1"/>
</dbReference>
<feature type="domain" description="RNase H type-2" evidence="17">
    <location>
        <begin position="19"/>
        <end position="208"/>
    </location>
</feature>
<dbReference type="InterPro" id="IPR001352">
    <property type="entry name" value="RNase_HII/HIII"/>
</dbReference>
<evidence type="ECO:0000256" key="16">
    <source>
        <dbReference type="RuleBase" id="RU003515"/>
    </source>
</evidence>
<dbReference type="Gene3D" id="3.30.420.10">
    <property type="entry name" value="Ribonuclease H-like superfamily/Ribonuclease H"/>
    <property type="match status" value="1"/>
</dbReference>
<dbReference type="InterPro" id="IPR022898">
    <property type="entry name" value="RNase_HII"/>
</dbReference>
<evidence type="ECO:0000256" key="11">
    <source>
        <dbReference type="ARBA" id="ARBA00022759"/>
    </source>
</evidence>
<evidence type="ECO:0000313" key="19">
    <source>
        <dbReference type="Proteomes" id="UP000006362"/>
    </source>
</evidence>
<comment type="function">
    <text evidence="3 14 16">Endonuclease that specifically degrades the RNA of RNA-DNA hybrids.</text>
</comment>
<keyword evidence="10 14" id="KW-0479">Metal-binding</keyword>
<keyword evidence="12 14" id="KW-0378">Hydrolase</keyword>
<dbReference type="Proteomes" id="UP000006362">
    <property type="component" value="Chromosome"/>
</dbReference>
<dbReference type="SUPFAM" id="SSF53098">
    <property type="entry name" value="Ribonuclease H-like"/>
    <property type="match status" value="1"/>
</dbReference>
<dbReference type="KEGG" id="tam:Theam_1546"/>
<name>E8T4P8_THEA1</name>
<dbReference type="eggNOG" id="COG0164">
    <property type="taxonomic scope" value="Bacteria"/>
</dbReference>
<evidence type="ECO:0000256" key="5">
    <source>
        <dbReference type="ARBA" id="ARBA00007383"/>
    </source>
</evidence>
<dbReference type="PANTHER" id="PTHR10954:SF18">
    <property type="entry name" value="RIBONUCLEASE HII"/>
    <property type="match status" value="1"/>
</dbReference>
<feature type="binding site" evidence="14 15">
    <location>
        <position position="26"/>
    </location>
    <ligand>
        <name>a divalent metal cation</name>
        <dbReference type="ChEBI" id="CHEBI:60240"/>
    </ligand>
</feature>
<evidence type="ECO:0000256" key="9">
    <source>
        <dbReference type="ARBA" id="ARBA00022722"/>
    </source>
</evidence>
<accession>E8T4P8</accession>
<evidence type="ECO:0000256" key="14">
    <source>
        <dbReference type="HAMAP-Rule" id="MF_00052"/>
    </source>
</evidence>
<organism evidence="18 19">
    <name type="scientific">Thermovibrio ammonificans (strain DSM 15698 / JCM 12110 / HB-1)</name>
    <dbReference type="NCBI Taxonomy" id="648996"/>
    <lineage>
        <taxon>Bacteria</taxon>
        <taxon>Pseudomonadati</taxon>
        <taxon>Aquificota</taxon>
        <taxon>Aquificia</taxon>
        <taxon>Desulfurobacteriales</taxon>
        <taxon>Desulfurobacteriaceae</taxon>
        <taxon>Thermovibrio</taxon>
    </lineage>
</organism>
<dbReference type="NCBIfam" id="NF000595">
    <property type="entry name" value="PRK00015.1-3"/>
    <property type="match status" value="1"/>
</dbReference>
<evidence type="ECO:0000256" key="10">
    <source>
        <dbReference type="ARBA" id="ARBA00022723"/>
    </source>
</evidence>
<evidence type="ECO:0000256" key="15">
    <source>
        <dbReference type="PROSITE-ProRule" id="PRU01319"/>
    </source>
</evidence>
<dbReference type="EC" id="3.1.26.4" evidence="6 14"/>
<dbReference type="PANTHER" id="PTHR10954">
    <property type="entry name" value="RIBONUCLEASE H2 SUBUNIT A"/>
    <property type="match status" value="1"/>
</dbReference>
<comment type="subcellular location">
    <subcellularLocation>
        <location evidence="4 14">Cytoplasm</location>
    </subcellularLocation>
</comment>
<sequence>MDDQEIISIEKSLWSKGYRFVAGVDEAGRGPLAGPVVAAAVVFSPHVKPFLFRDSKKLTKRERERLFREILKSAYAVGVGFADSTEIDELNIYRATLLAAERAIEELPLKPDYLITDYLKIPKFAGRLIAIPKGDERSFSCACASVVAKVVRDFIMEELHTLFPNYGFNKHKGYPTKTHYGAVRSFGLSPVHRRSFGKLSQERENGGNSGFPASTEERLLYYREKLQVLLRRAGLSGLPQGE</sequence>
<comment type="cofactor">
    <cofactor evidence="2">
        <name>Mg(2+)</name>
        <dbReference type="ChEBI" id="CHEBI:18420"/>
    </cofactor>
</comment>
<evidence type="ECO:0000313" key="18">
    <source>
        <dbReference type="EMBL" id="ADU97506.1"/>
    </source>
</evidence>
<keyword evidence="9 14" id="KW-0540">Nuclease</keyword>
<dbReference type="InterPro" id="IPR024567">
    <property type="entry name" value="RNase_HII/HIII_dom"/>
</dbReference>
<dbReference type="PROSITE" id="PS51975">
    <property type="entry name" value="RNASE_H_2"/>
    <property type="match status" value="1"/>
</dbReference>
<dbReference type="STRING" id="648996.Theam_1546"/>
<dbReference type="HOGENOM" id="CLU_036532_3_2_0"/>
<dbReference type="GO" id="GO:0003723">
    <property type="term" value="F:RNA binding"/>
    <property type="evidence" value="ECO:0007669"/>
    <property type="project" value="UniProtKB-UniRule"/>
</dbReference>
<comment type="cofactor">
    <cofactor evidence="14 15">
        <name>Mn(2+)</name>
        <dbReference type="ChEBI" id="CHEBI:29035"/>
    </cofactor>
    <cofactor evidence="14 15">
        <name>Mg(2+)</name>
        <dbReference type="ChEBI" id="CHEBI:18420"/>
    </cofactor>
    <text evidence="14 15">Manganese or magnesium. Binds 1 divalent metal ion per monomer in the absence of substrate. May bind a second metal ion after substrate binding.</text>
</comment>
<evidence type="ECO:0000256" key="4">
    <source>
        <dbReference type="ARBA" id="ARBA00004496"/>
    </source>
</evidence>
<feature type="binding site" evidence="14 15">
    <location>
        <position position="117"/>
    </location>
    <ligand>
        <name>a divalent metal cation</name>
        <dbReference type="ChEBI" id="CHEBI:60240"/>
    </ligand>
</feature>
<dbReference type="GO" id="GO:0006298">
    <property type="term" value="P:mismatch repair"/>
    <property type="evidence" value="ECO:0007669"/>
    <property type="project" value="TreeGrafter"/>
</dbReference>
<keyword evidence="13 14" id="KW-0464">Manganese</keyword>
<evidence type="ECO:0000256" key="12">
    <source>
        <dbReference type="ARBA" id="ARBA00022801"/>
    </source>
</evidence>
<keyword evidence="8 14" id="KW-0963">Cytoplasm</keyword>
<evidence type="ECO:0000256" key="8">
    <source>
        <dbReference type="ARBA" id="ARBA00022490"/>
    </source>
</evidence>
<dbReference type="RefSeq" id="WP_013538292.1">
    <property type="nucleotide sequence ID" value="NC_014926.1"/>
</dbReference>